<dbReference type="SMART" id="SM00710">
    <property type="entry name" value="PbH1"/>
    <property type="match status" value="5"/>
</dbReference>
<dbReference type="InterPro" id="IPR006626">
    <property type="entry name" value="PbH1"/>
</dbReference>
<dbReference type="Pfam" id="PF13517">
    <property type="entry name" value="FG-GAP_3"/>
    <property type="match status" value="5"/>
</dbReference>
<evidence type="ECO:0000256" key="1">
    <source>
        <dbReference type="ARBA" id="ARBA00022729"/>
    </source>
</evidence>
<dbReference type="Proteomes" id="UP000054408">
    <property type="component" value="Unassembled WGS sequence"/>
</dbReference>
<feature type="transmembrane region" description="Helical" evidence="3">
    <location>
        <begin position="2095"/>
        <end position="2113"/>
    </location>
</feature>
<keyword evidence="3" id="KW-0472">Membrane</keyword>
<dbReference type="SUPFAM" id="SSF69318">
    <property type="entry name" value="Integrin alpha N-terminal domain"/>
    <property type="match status" value="4"/>
</dbReference>
<feature type="transmembrane region" description="Helical" evidence="3">
    <location>
        <begin position="2155"/>
        <end position="2174"/>
    </location>
</feature>
<sequence>MPALSACTAEIDLPQTVIADAYKPNDVLLADVDGDGWLDAVLVADRPGSHKAQIVWLPYSPVLDGFRNPVVALTLDSGNLAVFKLVDFDDDGYNDVLLATMGADKLSIYRNLGEGVFATAPLYAWEGVMFNEVSLDVGDFNGDSRTDLLLASQEGDNRLLLAFQSPLHTFPYSLNNYVSLGASIEYMMLAVAFDFDADGDDDIVAVYKNLPDPTPSPVPEYCLVFVDFMGWPALAPEPCEAQNAPGITSAGNMVAGQLTPSETGVVYTSRNGDLRWARFSGGRMFVDSQTFTSKSTARPALYDVNGDGFIDLVIGDGSAVQYLRFDAIQFLGDTDPALFDTGSPSITGVAVGVIGAGPLPSVVAAYTDSNAGAAQLIDRVPGMSWVVADVLAAPSRASFVPLVGDIDGDGVADIVIADAAPDSHGLFWYKGVAGEASFGSRRGISSTSLGSVKDAALIDVDDSGDLDVAFLISGDVEVYVNQGEVQPTFLLGAALATGLTNAERLYAADVDDDSLTDLVVVISASHTIALLRNTGGGVFAETSITIPGMFVDKVILADMNGDSLLDAVVPMPQNTSLGWIPYVASLNGWSTDAMVVVASSFFVHVLDAGDMDNDGDIDLVAVHPSTGTLTWFLALDGSSGTAFDRASLELSTVGGNARAISLSDVNGDGMPDVIISFGSPTGSLVSLLGYLSTSGIGFSIPQPLATGLDITRPAFADVDGDGRTDTVAVNTDAVSATTATLVLRTDGERKLRSFYPITLSDSDGAGVIDMAFGDVDGDGLIDAVVVSASESRAMVYRNTANGMFGTGSELPSMVTSPAAVAVADMDGDGDLDVVVAATPSVVWFENVDAAGTFSRSAGGYNIGEGFTVRWMDVADMDGDGDADIVLSYLSTVEWTANVAGTGAMWSSGNAVATVEADTGAVADIDNDGDYDVVVCVAATQSVAWHANTGAGFGTAQAVSTGAFNVTSVVVGDVNNDGTIDVVGVNKLENSIAWFRNVPSGGSAWVGQTVSDTYAGAASPVLGDVDGDGDLDLVVASSVATQSTLFVFDAGLGSFARDQDVYLSHMTSEAAMADWDADGDADMLVVDTMNNLVGLLAATRTGAFAYQPKVRSFSKQLLGCTKGLANGFACVRANVGGASRCVRDTIELPAATYSCGVGAHGQIKHAVTIVGPSGASPTAIFDCNGDGVLFRAMKETSVLSRTWPGAGNVVLKSVAVVGGSTGRASLYGAPTLRAEGSGSVIALEGSTMAQCESKARDVTGDLIDVGFGGAMLAKGGGSVQLLAGSSISGSSAAFSGGALYAAGAGSSVIVRDSVVSGCSASEGGAILVTSSASATVENGQISGCIAGLGGGIRVARAASVSVTSSSSVSANTALGSGWGGGLAIDGDAKAEVVGATLESNVAGFGGGIGVVQSSLASAVASSTRSVDLPIVSSTLAGNGLAAVGANTTLVTLSGVTLRNNVADRVGGGIFACGGAVDVIGSATTWDGNVRDGLRQDGFVCRWSSTSVAVSRTPASMLPWIRMDAAAEAATSSGSVGGPLTALRAVDVAAAAATQVVEPGSGLELEFHGEDWLGQSMIEPGVEPVLSFAAVPGLYTAGTSTTSLSSAKTAMPRLTLQVGVAGQDTLPLSTTWSLSAGESVTGLSGSVRIDGCGPGSGAVATTNDGSGESVLVCSVCALGTSAGATSMAPCEAVAGCPANTLRVTSINGTSACECEVGFFAPSGLTDVACEECRAGASCAGGVAQPVPQVGFYDAGNLTFVRCRRTAGCPGGAGGCAIGYEGYMCNSCTKGFYSDTDGECRTCPPTASSTFVQFAIGLAVASSGVGVCLALMQSRSARRAAATNSSAANLSSEAAQLTRIREFRRISTPATVSMVLVAFQVVGILAGSKFAWSSRASQVLGGFSAFNIDISLFASECALDSFHTKYLVSMAAPVAIIVVGVIVALVCRLVGRGPFSPLVVLPLRTVCESALFSITPLLYIPLSKATLVLFDCTKLPNGAFVLDVDPGVSCFDASWWGVFPVSLASCALFVLGLPVYFAISLYQARASLATSDAMMARLGPLYRLYRSVFYLGEVGNLGKRLGLVVTATFFSDSQMVQIGLMLAIFLAWTGMVLRVRPYYHPLYNTVDVYLNTILIAILILGTGAYAERATTADNTVGDWMAIIAVVALALVSVWAVAKDVWLIVQARADTYSMAKERRHQLADSLLAEVQDIEATGRLQREVERIVAALEGDSEAAREAHVVAMEDVAPMTVLGEMPSPVQSSSSSSTEAGGGARSASAAHLAISISGASQYTSVDEAEAMSRSRSRSCSRSQGNMGRSVSEAMTEDGKQATRRRGGRRRNAPQLAGRGRVRGRGRADA</sequence>
<feature type="transmembrane region" description="Helical" evidence="3">
    <location>
        <begin position="1955"/>
        <end position="1977"/>
    </location>
</feature>
<feature type="compositionally biased region" description="Low complexity" evidence="2">
    <location>
        <begin position="2259"/>
        <end position="2271"/>
    </location>
</feature>
<feature type="transmembrane region" description="Helical" evidence="3">
    <location>
        <begin position="1808"/>
        <end position="1829"/>
    </location>
</feature>
<accession>A0A0L0DP39</accession>
<keyword evidence="1" id="KW-0732">Signal</keyword>
<evidence type="ECO:0000256" key="2">
    <source>
        <dbReference type="SAM" id="MobiDB-lite"/>
    </source>
</evidence>
<keyword evidence="5" id="KW-1185">Reference proteome</keyword>
<dbReference type="InterPro" id="IPR011050">
    <property type="entry name" value="Pectin_lyase_fold/virulence"/>
</dbReference>
<feature type="region of interest" description="Disordered" evidence="2">
    <location>
        <begin position="2294"/>
        <end position="2356"/>
    </location>
</feature>
<dbReference type="SUPFAM" id="SSF51126">
    <property type="entry name" value="Pectin lyase-like"/>
    <property type="match status" value="1"/>
</dbReference>
<keyword evidence="3" id="KW-0812">Transmembrane</keyword>
<name>A0A0L0DP39_THETB</name>
<dbReference type="EMBL" id="GL349485">
    <property type="protein sequence ID" value="KNC54040.1"/>
    <property type="molecule type" value="Genomic_DNA"/>
</dbReference>
<evidence type="ECO:0000313" key="4">
    <source>
        <dbReference type="EMBL" id="KNC54040.1"/>
    </source>
</evidence>
<dbReference type="Gene3D" id="2.130.10.130">
    <property type="entry name" value="Integrin alpha, N-terminal"/>
    <property type="match status" value="4"/>
</dbReference>
<dbReference type="InterPro" id="IPR013517">
    <property type="entry name" value="FG-GAP"/>
</dbReference>
<feature type="transmembrane region" description="Helical" evidence="3">
    <location>
        <begin position="2057"/>
        <end position="2075"/>
    </location>
</feature>
<feature type="transmembrane region" description="Helical" evidence="3">
    <location>
        <begin position="1863"/>
        <end position="1883"/>
    </location>
</feature>
<dbReference type="RefSeq" id="XP_013754051.1">
    <property type="nucleotide sequence ID" value="XM_013898597.1"/>
</dbReference>
<dbReference type="CDD" id="cd00185">
    <property type="entry name" value="TNFRSF"/>
    <property type="match status" value="1"/>
</dbReference>
<dbReference type="PANTHER" id="PTHR44103">
    <property type="entry name" value="PROPROTEIN CONVERTASE P"/>
    <property type="match status" value="1"/>
</dbReference>
<evidence type="ECO:0008006" key="6">
    <source>
        <dbReference type="Google" id="ProtNLM"/>
    </source>
</evidence>
<feature type="transmembrane region" description="Helical" evidence="3">
    <location>
        <begin position="2125"/>
        <end position="2143"/>
    </location>
</feature>
<feature type="transmembrane region" description="Helical" evidence="3">
    <location>
        <begin position="1923"/>
        <end position="1943"/>
    </location>
</feature>
<dbReference type="InterPro" id="IPR028994">
    <property type="entry name" value="Integrin_alpha_N"/>
</dbReference>
<proteinExistence type="predicted"/>
<protein>
    <recommendedName>
        <fullName evidence="6">Fibronectin type III domain-containing protein</fullName>
    </recommendedName>
</protein>
<dbReference type="PANTHER" id="PTHR44103:SF1">
    <property type="entry name" value="PROPROTEIN CONVERTASE P"/>
    <property type="match status" value="1"/>
</dbReference>
<evidence type="ECO:0000256" key="3">
    <source>
        <dbReference type="SAM" id="Phobius"/>
    </source>
</evidence>
<organism evidence="4 5">
    <name type="scientific">Thecamonas trahens ATCC 50062</name>
    <dbReference type="NCBI Taxonomy" id="461836"/>
    <lineage>
        <taxon>Eukaryota</taxon>
        <taxon>Apusozoa</taxon>
        <taxon>Apusomonadida</taxon>
        <taxon>Apusomonadidae</taxon>
        <taxon>Thecamonas</taxon>
    </lineage>
</organism>
<dbReference type="OrthoDB" id="2119228at2759"/>
<feature type="region of interest" description="Disordered" evidence="2">
    <location>
        <begin position="2251"/>
        <end position="2271"/>
    </location>
</feature>
<feature type="compositionally biased region" description="Basic residues" evidence="2">
    <location>
        <begin position="2328"/>
        <end position="2338"/>
    </location>
</feature>
<evidence type="ECO:0000313" key="5">
    <source>
        <dbReference type="Proteomes" id="UP000054408"/>
    </source>
</evidence>
<keyword evidence="3" id="KW-1133">Transmembrane helix</keyword>
<feature type="compositionally biased region" description="Basic residues" evidence="2">
    <location>
        <begin position="2346"/>
        <end position="2356"/>
    </location>
</feature>
<feature type="transmembrane region" description="Helical" evidence="3">
    <location>
        <begin position="2012"/>
        <end position="2036"/>
    </location>
</feature>
<gene>
    <name evidence="4" type="ORF">AMSG_09702</name>
</gene>
<dbReference type="GeneID" id="25568106"/>
<reference evidence="4 5" key="1">
    <citation type="submission" date="2010-05" db="EMBL/GenBank/DDBJ databases">
        <title>The Genome Sequence of Thecamonas trahens ATCC 50062.</title>
        <authorList>
            <consortium name="The Broad Institute Genome Sequencing Platform"/>
            <person name="Russ C."/>
            <person name="Cuomo C."/>
            <person name="Shea T."/>
            <person name="Young S.K."/>
            <person name="Zeng Q."/>
            <person name="Koehrsen M."/>
            <person name="Haas B."/>
            <person name="Borodovsky M."/>
            <person name="Guigo R."/>
            <person name="Alvarado L."/>
            <person name="Berlin A."/>
            <person name="Bochicchio J."/>
            <person name="Borenstein D."/>
            <person name="Chapman S."/>
            <person name="Chen Z."/>
            <person name="Freedman E."/>
            <person name="Gellesch M."/>
            <person name="Goldberg J."/>
            <person name="Griggs A."/>
            <person name="Gujja S."/>
            <person name="Heilman E."/>
            <person name="Heiman D."/>
            <person name="Hepburn T."/>
            <person name="Howarth C."/>
            <person name="Jen D."/>
            <person name="Larson L."/>
            <person name="Mehta T."/>
            <person name="Park D."/>
            <person name="Pearson M."/>
            <person name="Roberts A."/>
            <person name="Saif S."/>
            <person name="Shenoy N."/>
            <person name="Sisk P."/>
            <person name="Stolte C."/>
            <person name="Sykes S."/>
            <person name="Thomson T."/>
            <person name="Walk T."/>
            <person name="White J."/>
            <person name="Yandava C."/>
            <person name="Burger G."/>
            <person name="Gray M.W."/>
            <person name="Holland P.W.H."/>
            <person name="King N."/>
            <person name="Lang F.B.F."/>
            <person name="Roger A.J."/>
            <person name="Ruiz-Trillo I."/>
            <person name="Lander E."/>
            <person name="Nusbaum C."/>
        </authorList>
    </citation>
    <scope>NUCLEOTIDE SEQUENCE [LARGE SCALE GENOMIC DNA]</scope>
    <source>
        <strain evidence="4 5">ATCC 50062</strain>
    </source>
</reference>